<dbReference type="GO" id="GO:0016759">
    <property type="term" value="F:cellulose synthase activity"/>
    <property type="evidence" value="ECO:0007669"/>
    <property type="project" value="InterPro"/>
</dbReference>
<dbReference type="GO" id="GO:0006011">
    <property type="term" value="P:UDP-alpha-D-glucose metabolic process"/>
    <property type="evidence" value="ECO:0007669"/>
    <property type="project" value="InterPro"/>
</dbReference>
<dbReference type="EMBL" id="NFLJ01000016">
    <property type="protein sequence ID" value="OUQ34487.1"/>
    <property type="molecule type" value="Genomic_DNA"/>
</dbReference>
<evidence type="ECO:0000256" key="7">
    <source>
        <dbReference type="SAM" id="Phobius"/>
    </source>
</evidence>
<protein>
    <recommendedName>
        <fullName evidence="8">Glycosyltransferase 2-like domain-containing protein</fullName>
    </recommendedName>
</protein>
<dbReference type="OrthoDB" id="9766299at2"/>
<dbReference type="CDD" id="cd06421">
    <property type="entry name" value="CESA_CelA_like"/>
    <property type="match status" value="1"/>
</dbReference>
<feature type="transmembrane region" description="Helical" evidence="7">
    <location>
        <begin position="362"/>
        <end position="382"/>
    </location>
</feature>
<keyword evidence="10" id="KW-1185">Reference proteome</keyword>
<keyword evidence="3" id="KW-0808">Transferase</keyword>
<feature type="transmembrane region" description="Helical" evidence="7">
    <location>
        <begin position="464"/>
        <end position="486"/>
    </location>
</feature>
<evidence type="ECO:0000259" key="8">
    <source>
        <dbReference type="Pfam" id="PF13632"/>
    </source>
</evidence>
<dbReference type="PANTHER" id="PTHR43867:SF2">
    <property type="entry name" value="CELLULOSE SYNTHASE CATALYTIC SUBUNIT A [UDP-FORMING]"/>
    <property type="match status" value="1"/>
</dbReference>
<keyword evidence="5 7" id="KW-1133">Transmembrane helix</keyword>
<comment type="caution">
    <text evidence="9">The sequence shown here is derived from an EMBL/GenBank/DDBJ whole genome shotgun (WGS) entry which is preliminary data.</text>
</comment>
<gene>
    <name evidence="9" type="ORF">B5E75_06680</name>
</gene>
<dbReference type="PRINTS" id="PR01439">
    <property type="entry name" value="CELLSNTHASEA"/>
</dbReference>
<feature type="transmembrane region" description="Helical" evidence="7">
    <location>
        <begin position="424"/>
        <end position="443"/>
    </location>
</feature>
<accession>A0A1Y4SX13</accession>
<name>A0A1Y4SX13_9FIRM</name>
<evidence type="ECO:0000256" key="3">
    <source>
        <dbReference type="ARBA" id="ARBA00022679"/>
    </source>
</evidence>
<sequence length="753" mass="88631">MDAYLFFHIIYKKSGFSMIKKSNIIFILSFIFSSLYLIWRTFWTLPLNQSMGEIIFAVILLLSEIITTFTSFELIIHKMRNVEKRLVPPVLQAQDYPEIDIFIATHNESVDLLYKTVNACTFLEYPDLQLVHIYICDDQNRPEVKHLAEHFGVGYIGLEYNQHAKAGNFNHALSMTHSPLIVTFDADMIPERTFLMKTVPYFFMKDTKTSSYLPIALVQTPQSFYNQDLFQFHLFSETTIPNEQDFFSKEINVLRNAHFGASYTGSNAVILREALEKIGGFPYHTVTEDFETSIRLQKAGYWTYSTQESLASGLSTTTIPSMIQQRIRWAQGVIQSIYNTHACTTSSLSLGLRLSYLCAFLYWWSFLTRLIFILAPILFALFDLQFVQCHFGELLIFWLPSSIFYHLSLNALSTQTRNQRWSQIIDTILAPFLIIPVLLETLGIHQKIFKVTNKKKATMHTRSLFYMIPHLILVILTILAIIRYGMGKYGSALFYSSVILFWLFYNLVTLCFAIFFMLGRPSYRAYERFSIQEAIDIHFHHQTYQGMSVDFSYVSLSFSLSLPFYVPADIPFYIEIKTDQYQTTLPVQLLYVKVVQEQWVYVVLLQDTPEEDYRQYLQIIHDRKHSLPSHIDEWSSLYDDLYRNIQSRFQKRQQEQRQTFRIPVEQVFHLTNGMEIFVVDFNYHYLLVKDFQGDKLKEYCLNWYGMIFQLRFKKQVNHQLCLLEVINFEELFFNKKALKVFLQHLIYTKVDET</sequence>
<feature type="transmembrane region" description="Helical" evidence="7">
    <location>
        <begin position="54"/>
        <end position="76"/>
    </location>
</feature>
<dbReference type="InterPro" id="IPR029044">
    <property type="entry name" value="Nucleotide-diphossugar_trans"/>
</dbReference>
<proteinExistence type="predicted"/>
<evidence type="ECO:0000256" key="2">
    <source>
        <dbReference type="ARBA" id="ARBA00022676"/>
    </source>
</evidence>
<evidence type="ECO:0000256" key="6">
    <source>
        <dbReference type="ARBA" id="ARBA00023136"/>
    </source>
</evidence>
<dbReference type="PANTHER" id="PTHR43867">
    <property type="entry name" value="CELLULOSE SYNTHASE CATALYTIC SUBUNIT A [UDP-FORMING]"/>
    <property type="match status" value="1"/>
</dbReference>
<evidence type="ECO:0000256" key="4">
    <source>
        <dbReference type="ARBA" id="ARBA00022692"/>
    </source>
</evidence>
<feature type="domain" description="Glycosyltransferase 2-like" evidence="8">
    <location>
        <begin position="181"/>
        <end position="379"/>
    </location>
</feature>
<dbReference type="Gene3D" id="3.90.550.10">
    <property type="entry name" value="Spore Coat Polysaccharide Biosynthesis Protein SpsA, Chain A"/>
    <property type="match status" value="1"/>
</dbReference>
<dbReference type="GO" id="GO:0035438">
    <property type="term" value="F:cyclic-di-GMP binding"/>
    <property type="evidence" value="ECO:0007669"/>
    <property type="project" value="InterPro"/>
</dbReference>
<dbReference type="InterPro" id="IPR003919">
    <property type="entry name" value="Cell_synth_A"/>
</dbReference>
<keyword evidence="6 7" id="KW-0472">Membrane</keyword>
<keyword evidence="2" id="KW-0328">Glycosyltransferase</keyword>
<evidence type="ECO:0000313" key="9">
    <source>
        <dbReference type="EMBL" id="OUQ34487.1"/>
    </source>
</evidence>
<evidence type="ECO:0000313" key="10">
    <source>
        <dbReference type="Proteomes" id="UP000195305"/>
    </source>
</evidence>
<feature type="transmembrane region" description="Helical" evidence="7">
    <location>
        <begin position="492"/>
        <end position="518"/>
    </location>
</feature>
<dbReference type="GO" id="GO:0005886">
    <property type="term" value="C:plasma membrane"/>
    <property type="evidence" value="ECO:0007669"/>
    <property type="project" value="TreeGrafter"/>
</dbReference>
<feature type="transmembrane region" description="Helical" evidence="7">
    <location>
        <begin position="22"/>
        <end position="42"/>
    </location>
</feature>
<keyword evidence="4 7" id="KW-0812">Transmembrane</keyword>
<dbReference type="InterPro" id="IPR001173">
    <property type="entry name" value="Glyco_trans_2-like"/>
</dbReference>
<dbReference type="Pfam" id="PF13632">
    <property type="entry name" value="Glyco_trans_2_3"/>
    <property type="match status" value="1"/>
</dbReference>
<organism evidence="9 10">
    <name type="scientific">Massilimicrobiota timonensis</name>
    <dbReference type="NCBI Taxonomy" id="1776392"/>
    <lineage>
        <taxon>Bacteria</taxon>
        <taxon>Bacillati</taxon>
        <taxon>Bacillota</taxon>
        <taxon>Erysipelotrichia</taxon>
        <taxon>Erysipelotrichales</taxon>
        <taxon>Erysipelotrichaceae</taxon>
        <taxon>Massilimicrobiota</taxon>
    </lineage>
</organism>
<dbReference type="SUPFAM" id="SSF53448">
    <property type="entry name" value="Nucleotide-diphospho-sugar transferases"/>
    <property type="match status" value="1"/>
</dbReference>
<evidence type="ECO:0000256" key="1">
    <source>
        <dbReference type="ARBA" id="ARBA00004141"/>
    </source>
</evidence>
<dbReference type="AlphaFoldDB" id="A0A1Y4SX13"/>
<reference evidence="9 10" key="1">
    <citation type="journal article" date="2018" name="BMC Genomics">
        <title>Whole genome sequencing and function prediction of 133 gut anaerobes isolated from chicken caecum in pure cultures.</title>
        <authorList>
            <person name="Medvecky M."/>
            <person name="Cejkova D."/>
            <person name="Polansky O."/>
            <person name="Karasova D."/>
            <person name="Kubasova T."/>
            <person name="Cizek A."/>
            <person name="Rychlik I."/>
        </authorList>
    </citation>
    <scope>NUCLEOTIDE SEQUENCE [LARGE SCALE GENOMIC DNA]</scope>
    <source>
        <strain evidence="9 10">An13</strain>
    </source>
</reference>
<evidence type="ECO:0000256" key="5">
    <source>
        <dbReference type="ARBA" id="ARBA00022989"/>
    </source>
</evidence>
<dbReference type="InterPro" id="IPR050321">
    <property type="entry name" value="Glycosyltr_2/OpgH_subfam"/>
</dbReference>
<comment type="subcellular location">
    <subcellularLocation>
        <location evidence="1">Membrane</location>
        <topology evidence="1">Multi-pass membrane protein</topology>
    </subcellularLocation>
</comment>
<dbReference type="Proteomes" id="UP000195305">
    <property type="component" value="Unassembled WGS sequence"/>
</dbReference>